<keyword evidence="1" id="KW-0812">Transmembrane</keyword>
<keyword evidence="1" id="KW-0472">Membrane</keyword>
<evidence type="ECO:0000313" key="2">
    <source>
        <dbReference type="EMBL" id="KRY18811.1"/>
    </source>
</evidence>
<dbReference type="AlphaFoldDB" id="A0A0V1A1T6"/>
<name>A0A0V1A1T6_9BILA</name>
<reference evidence="2 3" key="1">
    <citation type="submission" date="2015-01" db="EMBL/GenBank/DDBJ databases">
        <title>Evolution of Trichinella species and genotypes.</title>
        <authorList>
            <person name="Korhonen P.K."/>
            <person name="Edoardo P."/>
            <person name="Giuseppe L.R."/>
            <person name="Gasser R.B."/>
        </authorList>
    </citation>
    <scope>NUCLEOTIDE SEQUENCE [LARGE SCALE GENOMIC DNA]</scope>
    <source>
        <strain evidence="2">ISS2496</strain>
    </source>
</reference>
<evidence type="ECO:0000256" key="1">
    <source>
        <dbReference type="SAM" id="Phobius"/>
    </source>
</evidence>
<gene>
    <name evidence="2" type="ORF">T12_14204</name>
</gene>
<keyword evidence="1" id="KW-1133">Transmembrane helix</keyword>
<feature type="transmembrane region" description="Helical" evidence="1">
    <location>
        <begin position="31"/>
        <end position="52"/>
    </location>
</feature>
<accession>A0A0V1A1T6</accession>
<dbReference type="EMBL" id="JYDQ01000042">
    <property type="protein sequence ID" value="KRY18811.1"/>
    <property type="molecule type" value="Genomic_DNA"/>
</dbReference>
<sequence>MFKLWDFFPFVMYRDLFKYSSKMNRLNYERALTCGLVIGWGDIFAFIFFSALPAKQVNVSLPDITMGLLGKKKFSSCMGE</sequence>
<evidence type="ECO:0000313" key="3">
    <source>
        <dbReference type="Proteomes" id="UP000054783"/>
    </source>
</evidence>
<dbReference type="Proteomes" id="UP000054783">
    <property type="component" value="Unassembled WGS sequence"/>
</dbReference>
<comment type="caution">
    <text evidence="2">The sequence shown here is derived from an EMBL/GenBank/DDBJ whole genome shotgun (WGS) entry which is preliminary data.</text>
</comment>
<protein>
    <submittedName>
        <fullName evidence="2">Uncharacterized protein</fullName>
    </submittedName>
</protein>
<proteinExistence type="predicted"/>
<organism evidence="2 3">
    <name type="scientific">Trichinella patagoniensis</name>
    <dbReference type="NCBI Taxonomy" id="990121"/>
    <lineage>
        <taxon>Eukaryota</taxon>
        <taxon>Metazoa</taxon>
        <taxon>Ecdysozoa</taxon>
        <taxon>Nematoda</taxon>
        <taxon>Enoplea</taxon>
        <taxon>Dorylaimia</taxon>
        <taxon>Trichinellida</taxon>
        <taxon>Trichinellidae</taxon>
        <taxon>Trichinella</taxon>
    </lineage>
</organism>
<keyword evidence="3" id="KW-1185">Reference proteome</keyword>